<dbReference type="OrthoDB" id="2290389at2759"/>
<evidence type="ECO:0000313" key="2">
    <source>
        <dbReference type="EMBL" id="KAG1307082.1"/>
    </source>
</evidence>
<dbReference type="Proteomes" id="UP000716291">
    <property type="component" value="Unassembled WGS sequence"/>
</dbReference>
<feature type="compositionally biased region" description="Basic and acidic residues" evidence="1">
    <location>
        <begin position="314"/>
        <end position="334"/>
    </location>
</feature>
<protein>
    <submittedName>
        <fullName evidence="2">Uncharacterized protein</fullName>
    </submittedName>
</protein>
<feature type="compositionally biased region" description="Basic and acidic residues" evidence="1">
    <location>
        <begin position="143"/>
        <end position="161"/>
    </location>
</feature>
<feature type="region of interest" description="Disordered" evidence="1">
    <location>
        <begin position="217"/>
        <end position="365"/>
    </location>
</feature>
<dbReference type="EMBL" id="JAANQT010001010">
    <property type="protein sequence ID" value="KAG1307082.1"/>
    <property type="molecule type" value="Genomic_DNA"/>
</dbReference>
<comment type="caution">
    <text evidence="2">The sequence shown here is derived from an EMBL/GenBank/DDBJ whole genome shotgun (WGS) entry which is preliminary data.</text>
</comment>
<feature type="compositionally biased region" description="Basic and acidic residues" evidence="1">
    <location>
        <begin position="290"/>
        <end position="300"/>
    </location>
</feature>
<proteinExistence type="predicted"/>
<feature type="compositionally biased region" description="Basic and acidic residues" evidence="1">
    <location>
        <begin position="28"/>
        <end position="49"/>
    </location>
</feature>
<name>A0A9P7BRJ4_RHIOR</name>
<organism evidence="2 3">
    <name type="scientific">Rhizopus oryzae</name>
    <name type="common">Mucormycosis agent</name>
    <name type="synonym">Rhizopus arrhizus var. delemar</name>
    <dbReference type="NCBI Taxonomy" id="64495"/>
    <lineage>
        <taxon>Eukaryota</taxon>
        <taxon>Fungi</taxon>
        <taxon>Fungi incertae sedis</taxon>
        <taxon>Mucoromycota</taxon>
        <taxon>Mucoromycotina</taxon>
        <taxon>Mucoromycetes</taxon>
        <taxon>Mucorales</taxon>
        <taxon>Mucorineae</taxon>
        <taxon>Rhizopodaceae</taxon>
        <taxon>Rhizopus</taxon>
    </lineage>
</organism>
<gene>
    <name evidence="2" type="ORF">G6F64_007094</name>
</gene>
<feature type="compositionally biased region" description="Low complexity" evidence="1">
    <location>
        <begin position="15"/>
        <end position="27"/>
    </location>
</feature>
<feature type="compositionally biased region" description="Polar residues" evidence="1">
    <location>
        <begin position="218"/>
        <end position="232"/>
    </location>
</feature>
<feature type="compositionally biased region" description="Low complexity" evidence="1">
    <location>
        <begin position="274"/>
        <end position="287"/>
    </location>
</feature>
<feature type="compositionally biased region" description="Basic and acidic residues" evidence="1">
    <location>
        <begin position="74"/>
        <end position="134"/>
    </location>
</feature>
<evidence type="ECO:0000313" key="3">
    <source>
        <dbReference type="Proteomes" id="UP000716291"/>
    </source>
</evidence>
<sequence>MSSPLYSTEHDAKDSFGSGSPSRSNSRYSDRIKRLVTDSPLRDPVRTPERTTTTYPSPLRRNNANSDKYSAFEIKNEDRGEWRESSLTEETETKQVEIKEQITNEEKPSEKIPERQQTTEKRNTQKKSGPDRVPHYMQGTRAFESRLNSKKDGQKHKDILKPRSGGGITKQVGAPKVSKHKSTAATNVIKEIKNEMTTKNAYIPMAAQIKLFEKDLGNASNKSSPLRPTATHSSAKVKSSSSESKAIPINRSSGSRQAQDSSIPSYARKTIATLSRSNSSSKLNNSRQGSENKQKKEPKNIKVKPFRFATSERAQQHKESFDEKSKLEKSKQTEQSKGNKQNEQIKRGIKRKLEHNSAPTSKKQA</sequence>
<feature type="compositionally biased region" description="Polar residues" evidence="1">
    <location>
        <begin position="50"/>
        <end position="68"/>
    </location>
</feature>
<feature type="compositionally biased region" description="Low complexity" evidence="1">
    <location>
        <begin position="233"/>
        <end position="245"/>
    </location>
</feature>
<feature type="region of interest" description="Disordered" evidence="1">
    <location>
        <begin position="1"/>
        <end position="184"/>
    </location>
</feature>
<evidence type="ECO:0000256" key="1">
    <source>
        <dbReference type="SAM" id="MobiDB-lite"/>
    </source>
</evidence>
<reference evidence="2" key="1">
    <citation type="journal article" date="2020" name="Microb. Genom.">
        <title>Genetic diversity of clinical and environmental Mucorales isolates obtained from an investigation of mucormycosis cases among solid organ transplant recipients.</title>
        <authorList>
            <person name="Nguyen M.H."/>
            <person name="Kaul D."/>
            <person name="Muto C."/>
            <person name="Cheng S.J."/>
            <person name="Richter R.A."/>
            <person name="Bruno V.M."/>
            <person name="Liu G."/>
            <person name="Beyhan S."/>
            <person name="Sundermann A.J."/>
            <person name="Mounaud S."/>
            <person name="Pasculle A.W."/>
            <person name="Nierman W.C."/>
            <person name="Driscoll E."/>
            <person name="Cumbie R."/>
            <person name="Clancy C.J."/>
            <person name="Dupont C.L."/>
        </authorList>
    </citation>
    <scope>NUCLEOTIDE SEQUENCE</scope>
    <source>
        <strain evidence="2">GL11</strain>
    </source>
</reference>
<dbReference type="AlphaFoldDB" id="A0A9P7BRJ4"/>
<accession>A0A9P7BRJ4</accession>
<feature type="compositionally biased region" description="Polar residues" evidence="1">
    <location>
        <begin position="250"/>
        <end position="264"/>
    </location>
</feature>
<keyword evidence="3" id="KW-1185">Reference proteome</keyword>